<dbReference type="EMBL" id="HBIR01050795">
    <property type="protein sequence ID" value="CAE0586351.1"/>
    <property type="molecule type" value="Transcribed_RNA"/>
</dbReference>
<name>A0A7S3TJK0_EMIHU</name>
<dbReference type="InterPro" id="IPR013857">
    <property type="entry name" value="NADH-UbQ_OxRdtase-assoc_prot30"/>
</dbReference>
<dbReference type="Pfam" id="PF08547">
    <property type="entry name" value="CIA30"/>
    <property type="match status" value="1"/>
</dbReference>
<proteinExistence type="predicted"/>
<sequence length="430" mass="44020">MLAFAATVKQVLSTATTPTVLASIPLVTFDGEKATTHEFVELNDPVMGGRSSGTWSVMPTFGVMDGEVVDVPSLQAPGFIKAAADGAFPDAASASAGALELEVRSTTPQYAGFRVSLAAGAVAPPYSCAGGGSIPLSRGCYKAKFSVPAGDGWHAVSVPFASFSDLWSPATGEHTKECSEDASACLTAKKLSSLQRVELWAEGAVGKVHLELKSVSAVPAAPHPNSTPLLTVSSPAALAAAAAPAAATTASRTATRPPAPFGTCSGAVQKQLRFGISGREQPTVPVPLPATESLAEAVCCDNRTVAYAEPRFLYQAPDIALYSRLDAGVTTFYDSVCGLPLFRAPLNRSLAAFKADTDEHGWPSFRTAEVVAANVVTDVKSGLVSSRCGTHLGSYLPDGAGPRWCMDLSCIAGSPAGSPASQGTAVTAAA</sequence>
<gene>
    <name evidence="2" type="ORF">EHUX00137_LOCUS39654</name>
</gene>
<dbReference type="Gene3D" id="2.170.150.20">
    <property type="entry name" value="Peptide methionine sulfoxide reductase"/>
    <property type="match status" value="1"/>
</dbReference>
<dbReference type="SUPFAM" id="SSF51316">
    <property type="entry name" value="Mss4-like"/>
    <property type="match status" value="1"/>
</dbReference>
<dbReference type="InterPro" id="IPR011057">
    <property type="entry name" value="Mss4-like_sf"/>
</dbReference>
<dbReference type="AlphaFoldDB" id="A0A7S3TJK0"/>
<organism evidence="2">
    <name type="scientific">Emiliania huxleyi</name>
    <name type="common">Coccolithophore</name>
    <name type="synonym">Pontosphaera huxleyi</name>
    <dbReference type="NCBI Taxonomy" id="2903"/>
    <lineage>
        <taxon>Eukaryota</taxon>
        <taxon>Haptista</taxon>
        <taxon>Haptophyta</taxon>
        <taxon>Prymnesiophyceae</taxon>
        <taxon>Isochrysidales</taxon>
        <taxon>Noelaerhabdaceae</taxon>
        <taxon>Emiliania</taxon>
    </lineage>
</organism>
<feature type="domain" description="NADH:ubiquinone oxidoreductase intermediate-associated protein 30" evidence="1">
    <location>
        <begin position="32"/>
        <end position="167"/>
    </location>
</feature>
<accession>A0A7S3TJK0</accession>
<evidence type="ECO:0000313" key="2">
    <source>
        <dbReference type="EMBL" id="CAE0586351.1"/>
    </source>
</evidence>
<protein>
    <recommendedName>
        <fullName evidence="1">NADH:ubiquinone oxidoreductase intermediate-associated protein 30 domain-containing protein</fullName>
    </recommendedName>
</protein>
<reference evidence="2" key="1">
    <citation type="submission" date="2021-01" db="EMBL/GenBank/DDBJ databases">
        <authorList>
            <person name="Corre E."/>
            <person name="Pelletier E."/>
            <person name="Niang G."/>
            <person name="Scheremetjew M."/>
            <person name="Finn R."/>
            <person name="Kale V."/>
            <person name="Holt S."/>
            <person name="Cochrane G."/>
            <person name="Meng A."/>
            <person name="Brown T."/>
            <person name="Cohen L."/>
        </authorList>
    </citation>
    <scope>NUCLEOTIDE SEQUENCE</scope>
    <source>
        <strain evidence="2">379</strain>
    </source>
</reference>
<evidence type="ECO:0000259" key="1">
    <source>
        <dbReference type="Pfam" id="PF08547"/>
    </source>
</evidence>